<proteinExistence type="predicted"/>
<keyword evidence="1" id="KW-0472">Membrane</keyword>
<protein>
    <submittedName>
        <fullName evidence="2">Uncharacterized protein</fullName>
    </submittedName>
</protein>
<evidence type="ECO:0000313" key="3">
    <source>
        <dbReference type="Proteomes" id="UP000505077"/>
    </source>
</evidence>
<keyword evidence="1" id="KW-0812">Transmembrane</keyword>
<sequence length="100" mass="11125">MPVDWLIYGLLVLALAKLMNTLLLNRKPASTPTALALSGALFFVNMTALNALEKLRPALFPDSYGVQITPYNLFDIGGAFVFAMIFFAFLKRRKRKTDAV</sequence>
<organism evidence="2 3">
    <name type="scientific">Candidatus Desulfovibrio kirbyi</name>
    <dbReference type="NCBI Taxonomy" id="2696086"/>
    <lineage>
        <taxon>Bacteria</taxon>
        <taxon>Pseudomonadati</taxon>
        <taxon>Thermodesulfobacteriota</taxon>
        <taxon>Desulfovibrionia</taxon>
        <taxon>Desulfovibrionales</taxon>
        <taxon>Desulfovibrionaceae</taxon>
        <taxon>Desulfovibrio</taxon>
    </lineage>
</organism>
<dbReference type="EMBL" id="BLLL01000009">
    <property type="protein sequence ID" value="GFH63131.1"/>
    <property type="molecule type" value="Genomic_DNA"/>
</dbReference>
<comment type="caution">
    <text evidence="2">The sequence shown here is derived from an EMBL/GenBank/DDBJ whole genome shotgun (WGS) entry which is preliminary data.</text>
</comment>
<evidence type="ECO:0000313" key="2">
    <source>
        <dbReference type="EMBL" id="GFH63131.1"/>
    </source>
</evidence>
<reference evidence="2 3" key="1">
    <citation type="journal article" date="2020" name="ISME J.">
        <title>Parallel Reductive Genome Evolution in Desulfovibrio Ectosymbionts Independently Acquired by Trichonympha Protists in the Termite Gut.</title>
        <authorList>
            <person name="Takeuchi M."/>
            <person name="Kuwahara H."/>
            <person name="Murakami T."/>
            <person name="Takahashi K."/>
            <person name="Kajitani R."/>
            <person name="Toyoda A."/>
            <person name="Itoh T."/>
            <person name="Ohkuma M."/>
            <person name="Hongoh Y."/>
        </authorList>
    </citation>
    <scope>NUCLEOTIDE SEQUENCE [LARGE SCALE GENOMIC DNA]</scope>
    <source>
        <strain evidence="2">ZnDsv-02</strain>
    </source>
</reference>
<name>A0A6L2R6D2_9BACT</name>
<gene>
    <name evidence="2" type="ORF">ZNDK_0902</name>
</gene>
<feature type="transmembrane region" description="Helical" evidence="1">
    <location>
        <begin position="72"/>
        <end position="90"/>
    </location>
</feature>
<dbReference type="Proteomes" id="UP000505077">
    <property type="component" value="Unassembled WGS sequence"/>
</dbReference>
<dbReference type="AlphaFoldDB" id="A0A6L2R6D2"/>
<keyword evidence="1" id="KW-1133">Transmembrane helix</keyword>
<feature type="transmembrane region" description="Helical" evidence="1">
    <location>
        <begin position="6"/>
        <end position="23"/>
    </location>
</feature>
<accession>A0A6L2R6D2</accession>
<evidence type="ECO:0000256" key="1">
    <source>
        <dbReference type="SAM" id="Phobius"/>
    </source>
</evidence>
<feature type="transmembrane region" description="Helical" evidence="1">
    <location>
        <begin position="35"/>
        <end position="52"/>
    </location>
</feature>